<keyword evidence="2" id="KW-1185">Reference proteome</keyword>
<evidence type="ECO:0000313" key="2">
    <source>
        <dbReference type="Proteomes" id="UP000276133"/>
    </source>
</evidence>
<proteinExistence type="predicted"/>
<name>A0A3M7REJ0_BRAPC</name>
<gene>
    <name evidence="1" type="ORF">BpHYR1_027885</name>
</gene>
<accession>A0A3M7REJ0</accession>
<dbReference type="AlphaFoldDB" id="A0A3M7REJ0"/>
<reference evidence="1 2" key="1">
    <citation type="journal article" date="2018" name="Sci. Rep.">
        <title>Genomic signatures of local adaptation to the degree of environmental predictability in rotifers.</title>
        <authorList>
            <person name="Franch-Gras L."/>
            <person name="Hahn C."/>
            <person name="Garcia-Roger E.M."/>
            <person name="Carmona M.J."/>
            <person name="Serra M."/>
            <person name="Gomez A."/>
        </authorList>
    </citation>
    <scope>NUCLEOTIDE SEQUENCE [LARGE SCALE GENOMIC DNA]</scope>
    <source>
        <strain evidence="1">HYR1</strain>
    </source>
</reference>
<dbReference type="EMBL" id="REGN01003581">
    <property type="protein sequence ID" value="RNA21854.1"/>
    <property type="molecule type" value="Genomic_DNA"/>
</dbReference>
<dbReference type="Proteomes" id="UP000276133">
    <property type="component" value="Unassembled WGS sequence"/>
</dbReference>
<organism evidence="1 2">
    <name type="scientific">Brachionus plicatilis</name>
    <name type="common">Marine rotifer</name>
    <name type="synonym">Brachionus muelleri</name>
    <dbReference type="NCBI Taxonomy" id="10195"/>
    <lineage>
        <taxon>Eukaryota</taxon>
        <taxon>Metazoa</taxon>
        <taxon>Spiralia</taxon>
        <taxon>Gnathifera</taxon>
        <taxon>Rotifera</taxon>
        <taxon>Eurotatoria</taxon>
        <taxon>Monogononta</taxon>
        <taxon>Pseudotrocha</taxon>
        <taxon>Ploima</taxon>
        <taxon>Brachionidae</taxon>
        <taxon>Brachionus</taxon>
    </lineage>
</organism>
<sequence length="102" mass="12113">MLTFLVLIKLLKKIYSKFSKSLIKYTINERHVNKIVDISWIRTKPIAISCCIMNLCKKFNKNKILNFMQTFSVENKYFTYLMQGLNDDLNFLSPKDQIPEKI</sequence>
<protein>
    <submittedName>
        <fullName evidence="1">Uncharacterized protein</fullName>
    </submittedName>
</protein>
<comment type="caution">
    <text evidence="1">The sequence shown here is derived from an EMBL/GenBank/DDBJ whole genome shotgun (WGS) entry which is preliminary data.</text>
</comment>
<evidence type="ECO:0000313" key="1">
    <source>
        <dbReference type="EMBL" id="RNA21854.1"/>
    </source>
</evidence>